<comment type="subcellular location">
    <subcellularLocation>
        <location evidence="1">Membrane</location>
    </subcellularLocation>
</comment>
<dbReference type="Proteomes" id="UP001175271">
    <property type="component" value="Unassembled WGS sequence"/>
</dbReference>
<evidence type="ECO:0000259" key="6">
    <source>
        <dbReference type="Pfam" id="PF04884"/>
    </source>
</evidence>
<proteinExistence type="inferred from homology"/>
<evidence type="ECO:0000256" key="5">
    <source>
        <dbReference type="ARBA" id="ARBA00023136"/>
    </source>
</evidence>
<reference evidence="7" key="1">
    <citation type="submission" date="2023-06" db="EMBL/GenBank/DDBJ databases">
        <title>Genomic analysis of the entomopathogenic nematode Steinernema hermaphroditum.</title>
        <authorList>
            <person name="Schwarz E.M."/>
            <person name="Heppert J.K."/>
            <person name="Baniya A."/>
            <person name="Schwartz H.T."/>
            <person name="Tan C.-H."/>
            <person name="Antoshechkin I."/>
            <person name="Sternberg P.W."/>
            <person name="Goodrich-Blair H."/>
            <person name="Dillman A.R."/>
        </authorList>
    </citation>
    <scope>NUCLEOTIDE SEQUENCE</scope>
    <source>
        <strain evidence="7">PS9179</strain>
        <tissue evidence="7">Whole animal</tissue>
    </source>
</reference>
<dbReference type="PANTHER" id="PTHR12770:SF31">
    <property type="entry name" value="RUS FAMILY MEMBER 1"/>
    <property type="match status" value="1"/>
</dbReference>
<evidence type="ECO:0000256" key="1">
    <source>
        <dbReference type="ARBA" id="ARBA00004370"/>
    </source>
</evidence>
<dbReference type="GO" id="GO:0016020">
    <property type="term" value="C:membrane"/>
    <property type="evidence" value="ECO:0007669"/>
    <property type="project" value="UniProtKB-SubCell"/>
</dbReference>
<keyword evidence="5" id="KW-0472">Membrane</keyword>
<dbReference type="InterPro" id="IPR006968">
    <property type="entry name" value="RUS_fam"/>
</dbReference>
<evidence type="ECO:0000256" key="3">
    <source>
        <dbReference type="ARBA" id="ARBA00022692"/>
    </source>
</evidence>
<protein>
    <recommendedName>
        <fullName evidence="6">Protein root UVB sensitive/RUS domain-containing protein</fullName>
    </recommendedName>
</protein>
<keyword evidence="8" id="KW-1185">Reference proteome</keyword>
<dbReference type="AlphaFoldDB" id="A0AA39LDJ9"/>
<evidence type="ECO:0000313" key="7">
    <source>
        <dbReference type="EMBL" id="KAK0393049.1"/>
    </source>
</evidence>
<accession>A0AA39LDJ9</accession>
<name>A0AA39LDJ9_9BILA</name>
<feature type="domain" description="Protein root UVB sensitive/RUS" evidence="6">
    <location>
        <begin position="42"/>
        <end position="278"/>
    </location>
</feature>
<dbReference type="EMBL" id="JAUCMV010000005">
    <property type="protein sequence ID" value="KAK0393049.1"/>
    <property type="molecule type" value="Genomic_DNA"/>
</dbReference>
<organism evidence="7 8">
    <name type="scientific">Steinernema hermaphroditum</name>
    <dbReference type="NCBI Taxonomy" id="289476"/>
    <lineage>
        <taxon>Eukaryota</taxon>
        <taxon>Metazoa</taxon>
        <taxon>Ecdysozoa</taxon>
        <taxon>Nematoda</taxon>
        <taxon>Chromadorea</taxon>
        <taxon>Rhabditida</taxon>
        <taxon>Tylenchina</taxon>
        <taxon>Panagrolaimomorpha</taxon>
        <taxon>Strongyloidoidea</taxon>
        <taxon>Steinernematidae</taxon>
        <taxon>Steinernema</taxon>
    </lineage>
</organism>
<dbReference type="Pfam" id="PF04884">
    <property type="entry name" value="UVB_sens_prot"/>
    <property type="match status" value="1"/>
</dbReference>
<sequence length="380" mass="42880">MNRSDLMTNKEFTEFYSGKPKGKFLFDEKAKTVVHLGKPPRTTSFTTFLISVFLPQGYPYTVTSDYVSYQIWDTVQAFASSLVGALATEAVLEGVGVGSGQASVLAATIVWLLKDGCGMVGRIVFAWLQGSRLDIDCKKWRLIADILNDFAFLIDLLAPAAGEWFICFAIGSSLLRSFVGVAGGATRAAIIQHQARRHNLADVAAKDGSQETLVNLSALLASLILIPTVHGKKSIVWCFYVFFTAIHLYANYKAVRTLHFDILNERTLALSVSQFVKNNTVPSIVQANHTEPLFGNLYHHRSCPKSTFYDQLRFAFDLEYFSLRHRLPSDIEYENFKGLMTKEHWRLDVNHLGYDEWRFNVELCQIGKQLLYMLRNTLIH</sequence>
<dbReference type="PANTHER" id="PTHR12770">
    <property type="entry name" value="RUS1 FAMILY PROTEIN C16ORF58"/>
    <property type="match status" value="1"/>
</dbReference>
<gene>
    <name evidence="7" type="ORF">QR680_000033</name>
</gene>
<keyword evidence="3" id="KW-0812">Transmembrane</keyword>
<dbReference type="InterPro" id="IPR054549">
    <property type="entry name" value="UVB_sens_RUS_dom"/>
</dbReference>
<comment type="caution">
    <text evidence="7">The sequence shown here is derived from an EMBL/GenBank/DDBJ whole genome shotgun (WGS) entry which is preliminary data.</text>
</comment>
<comment type="similarity">
    <text evidence="2">Belongs to the RUS1 family.</text>
</comment>
<evidence type="ECO:0000313" key="8">
    <source>
        <dbReference type="Proteomes" id="UP001175271"/>
    </source>
</evidence>
<evidence type="ECO:0000256" key="2">
    <source>
        <dbReference type="ARBA" id="ARBA00007558"/>
    </source>
</evidence>
<evidence type="ECO:0000256" key="4">
    <source>
        <dbReference type="ARBA" id="ARBA00022989"/>
    </source>
</evidence>
<keyword evidence="4" id="KW-1133">Transmembrane helix</keyword>